<name>A0A091C341_9GAMM</name>
<keyword evidence="1" id="KW-0802">TPR repeat</keyword>
<dbReference type="Gene3D" id="1.25.40.10">
    <property type="entry name" value="Tetratricopeptide repeat domain"/>
    <property type="match status" value="2"/>
</dbReference>
<proteinExistence type="predicted"/>
<dbReference type="InterPro" id="IPR019734">
    <property type="entry name" value="TPR_rpt"/>
</dbReference>
<evidence type="ECO:0000313" key="3">
    <source>
        <dbReference type="EMBL" id="KFN51050.1"/>
    </source>
</evidence>
<sequence length="550" mass="59893">MNRRFRLLPALLLTILPLPSFADSRPLPLGDLMAGEFARQQGDYATSARHYLLAALASGDPRIAARATETALLAGHDRLAARALRRWRLLEPDALPMHAAAVTLALREGEHESAMEEAAAMLARAEDGGWVTLLDVLAQARGDEAVIARSVVATLFRQALAPDDLQAWLQLAGLARRLDDSALSARIEAAALARFPDDPRGRVLQASRLRQDGQAEEAKAVLRALLEAPPLPPDLRSTAARELAQAGDPAAAAALLARGPQNDVSYSERARWLILGGDRDGLLALYREVRRAPGDARPTRKLLLGHLAEALMRWSEAEAWYAGVDSGEGRDLAVTRRARVLAEMGRLPAALELLDALQQNRDADGERVRDSHLLEAELLIRAGRADDALKALDAGLEVFEGDPVLLYARGMEHERTGRIDAALADFRRILDELPDHAHALNAYAYALAQHRGDFAAALPLLQRAHRVAPTSVAIQDSLGWVLVRLGRVEEGLELLRQAWSAGPDPEIAAHLGEALWRLGRKEEARSIWAAGRAVDADNPVLTATMLEFER</sequence>
<dbReference type="Proteomes" id="UP000029391">
    <property type="component" value="Unassembled WGS sequence"/>
</dbReference>
<evidence type="ECO:0000256" key="2">
    <source>
        <dbReference type="SAM" id="SignalP"/>
    </source>
</evidence>
<evidence type="ECO:0000256" key="1">
    <source>
        <dbReference type="PROSITE-ProRule" id="PRU00339"/>
    </source>
</evidence>
<feature type="signal peptide" evidence="2">
    <location>
        <begin position="1"/>
        <end position="22"/>
    </location>
</feature>
<dbReference type="SUPFAM" id="SSF48452">
    <property type="entry name" value="TPR-like"/>
    <property type="match status" value="2"/>
</dbReference>
<dbReference type="OrthoDB" id="9766710at2"/>
<feature type="repeat" description="TPR" evidence="1">
    <location>
        <begin position="403"/>
        <end position="436"/>
    </location>
</feature>
<dbReference type="AlphaFoldDB" id="A0A091C341"/>
<organism evidence="3 4">
    <name type="scientific">Arenimonas composti TR7-09 = DSM 18010</name>
    <dbReference type="NCBI Taxonomy" id="1121013"/>
    <lineage>
        <taxon>Bacteria</taxon>
        <taxon>Pseudomonadati</taxon>
        <taxon>Pseudomonadota</taxon>
        <taxon>Gammaproteobacteria</taxon>
        <taxon>Lysobacterales</taxon>
        <taxon>Lysobacteraceae</taxon>
        <taxon>Arenimonas</taxon>
    </lineage>
</organism>
<dbReference type="InterPro" id="IPR011990">
    <property type="entry name" value="TPR-like_helical_dom_sf"/>
</dbReference>
<dbReference type="STRING" id="1121013.GCA_000426365_01367"/>
<reference evidence="3 4" key="1">
    <citation type="submission" date="2013-09" db="EMBL/GenBank/DDBJ databases">
        <title>Genome sequencing of Arenimonas composti.</title>
        <authorList>
            <person name="Chen F."/>
            <person name="Wang G."/>
        </authorList>
    </citation>
    <scope>NUCLEOTIDE SEQUENCE [LARGE SCALE GENOMIC DNA]</scope>
    <source>
        <strain evidence="3 4">TR7-09</strain>
    </source>
</reference>
<dbReference type="PROSITE" id="PS50005">
    <property type="entry name" value="TPR"/>
    <property type="match status" value="1"/>
</dbReference>
<dbReference type="PANTHER" id="PTHR12558:SF33">
    <property type="entry name" value="BLL7664 PROTEIN"/>
    <property type="match status" value="1"/>
</dbReference>
<comment type="caution">
    <text evidence="3">The sequence shown here is derived from an EMBL/GenBank/DDBJ whole genome shotgun (WGS) entry which is preliminary data.</text>
</comment>
<keyword evidence="4" id="KW-1185">Reference proteome</keyword>
<evidence type="ECO:0000313" key="4">
    <source>
        <dbReference type="Proteomes" id="UP000029391"/>
    </source>
</evidence>
<dbReference type="Pfam" id="PF13432">
    <property type="entry name" value="TPR_16"/>
    <property type="match status" value="3"/>
</dbReference>
<dbReference type="EMBL" id="AWXU01000009">
    <property type="protein sequence ID" value="KFN51050.1"/>
    <property type="molecule type" value="Genomic_DNA"/>
</dbReference>
<dbReference type="SMART" id="SM00028">
    <property type="entry name" value="TPR"/>
    <property type="match status" value="3"/>
</dbReference>
<keyword evidence="2" id="KW-0732">Signal</keyword>
<accession>A0A091C341</accession>
<gene>
    <name evidence="3" type="ORF">P873_03900</name>
</gene>
<dbReference type="PANTHER" id="PTHR12558">
    <property type="entry name" value="CELL DIVISION CYCLE 16,23,27"/>
    <property type="match status" value="1"/>
</dbReference>
<protein>
    <submittedName>
        <fullName evidence="3">Uncharacterized protein</fullName>
    </submittedName>
</protein>
<feature type="chain" id="PRO_5001871800" evidence="2">
    <location>
        <begin position="23"/>
        <end position="550"/>
    </location>
</feature>
<dbReference type="RefSeq" id="WP_051239687.1">
    <property type="nucleotide sequence ID" value="NZ_AUFF01000003.1"/>
</dbReference>
<dbReference type="eggNOG" id="COG0457">
    <property type="taxonomic scope" value="Bacteria"/>
</dbReference>